<comment type="caution">
    <text evidence="1">The sequence shown here is derived from an EMBL/GenBank/DDBJ whole genome shotgun (WGS) entry which is preliminary data.</text>
</comment>
<dbReference type="Proteomes" id="UP001271789">
    <property type="component" value="Unassembled WGS sequence"/>
</dbReference>
<dbReference type="EMBL" id="JAWDKD010000013">
    <property type="protein sequence ID" value="MDV0446866.1"/>
    <property type="molecule type" value="Genomic_DNA"/>
</dbReference>
<proteinExistence type="predicted"/>
<evidence type="ECO:0000313" key="1">
    <source>
        <dbReference type="EMBL" id="MDV0446866.1"/>
    </source>
</evidence>
<sequence length="409" mass="47519">MTAEIVIMNDDAVAMASDSVVTIGTEDFDEKTYPSANKLFSISYDLPIGIMTYGNGKFMNISWETLIKMYRTSSKKSFSNLKECVFDFINFLENIREFDEEKQKNEILDNFSIFHYQILKNIISAIRYENNGRQEDAEKSNLEKSNRLNQPVENINTLIQNILFDEIDNVKKSEPYFFIEKDFENDQQFLCNLREDFKEILEKNYGKIYDTFKDLIDELTESYFKHISDYNFSGIIISGFGSDEIFPKTYSLMMREIRNGKVVYTIEEKKGTGVYPFAQTDMVDLFMKGVSPETYANLCLAIENKFPDICKDIFETMANSIDDDIDNTNQLIENLPKSELAFMAETLVNLTSFKRMFSIGMETVGGPVDVAVISKGDGFIWIKRKHYFKPELNPHFIAHYYNKRLEEQS</sequence>
<reference evidence="1" key="1">
    <citation type="submission" date="2023-06" db="EMBL/GenBank/DDBJ databases">
        <title>Genome sequence of Methanosarcinaceae archaeon Ag5.</title>
        <authorList>
            <person name="Protasov E."/>
            <person name="Platt K."/>
            <person name="Poehlein A."/>
            <person name="Daniel R."/>
            <person name="Brune A."/>
        </authorList>
    </citation>
    <scope>NUCLEOTIDE SEQUENCE</scope>
    <source>
        <strain evidence="1">Ag5</strain>
    </source>
</reference>
<dbReference type="RefSeq" id="WP_338099276.1">
    <property type="nucleotide sequence ID" value="NZ_JAWDKD010000013.1"/>
</dbReference>
<evidence type="ECO:0000313" key="2">
    <source>
        <dbReference type="Proteomes" id="UP001271789"/>
    </source>
</evidence>
<keyword evidence="2" id="KW-1185">Reference proteome</keyword>
<protein>
    <submittedName>
        <fullName evidence="1">Uncharacterized protein</fullName>
    </submittedName>
</protein>
<name>A0AAE4MJ19_9EURY</name>
<accession>A0AAE4MJ19</accession>
<gene>
    <name evidence="1" type="ORF">MsAg5_07280</name>
</gene>
<dbReference type="AlphaFoldDB" id="A0AAE4MJ19"/>
<organism evidence="1 2">
    <name type="scientific">Methanolapillus africanus</name>
    <dbReference type="NCBI Taxonomy" id="3028297"/>
    <lineage>
        <taxon>Archaea</taxon>
        <taxon>Methanobacteriati</taxon>
        <taxon>Methanobacteriota</taxon>
        <taxon>Stenosarchaea group</taxon>
        <taxon>Methanomicrobia</taxon>
        <taxon>Methanosarcinales</taxon>
        <taxon>Methanosarcinaceae</taxon>
        <taxon>Methanolapillus</taxon>
    </lineage>
</organism>